<accession>A0AAJ0E5B5</accession>
<name>A0AAJ0E5B5_9PEZI</name>
<reference evidence="1 2" key="1">
    <citation type="submission" date="2016-10" db="EMBL/GenBank/DDBJ databases">
        <title>The genome sequence of Colletotrichum fioriniae PJ7.</title>
        <authorList>
            <person name="Baroncelli R."/>
        </authorList>
    </citation>
    <scope>NUCLEOTIDE SEQUENCE [LARGE SCALE GENOMIC DNA]</scope>
    <source>
        <strain evidence="1 2">IMI 309622</strain>
    </source>
</reference>
<evidence type="ECO:0000313" key="1">
    <source>
        <dbReference type="EMBL" id="KAK1534279.1"/>
    </source>
</evidence>
<gene>
    <name evidence="1" type="ORF">CCOS01_03031</name>
</gene>
<comment type="caution">
    <text evidence="1">The sequence shown here is derived from an EMBL/GenBank/DDBJ whole genome shotgun (WGS) entry which is preliminary data.</text>
</comment>
<protein>
    <submittedName>
        <fullName evidence="1">Uncharacterized protein</fullName>
    </submittedName>
</protein>
<sequence length="140" mass="15117">MAGTQTQARGVSSRGCMLLFFCTSWFFCKFCNLASVGIDETLRSRRDSPSCPGWVLGLSSLPRPLQALFTLSVVTFLADTAGSFLSCLSCSNLDAIPARSISPFALPCSTRHTPQDPKRGPKACSISTLMGVWHMAVTMM</sequence>
<organism evidence="1 2">
    <name type="scientific">Colletotrichum costaricense</name>
    <dbReference type="NCBI Taxonomy" id="1209916"/>
    <lineage>
        <taxon>Eukaryota</taxon>
        <taxon>Fungi</taxon>
        <taxon>Dikarya</taxon>
        <taxon>Ascomycota</taxon>
        <taxon>Pezizomycotina</taxon>
        <taxon>Sordariomycetes</taxon>
        <taxon>Hypocreomycetidae</taxon>
        <taxon>Glomerellales</taxon>
        <taxon>Glomerellaceae</taxon>
        <taxon>Colletotrichum</taxon>
        <taxon>Colletotrichum acutatum species complex</taxon>
    </lineage>
</organism>
<evidence type="ECO:0000313" key="2">
    <source>
        <dbReference type="Proteomes" id="UP001240678"/>
    </source>
</evidence>
<dbReference type="AlphaFoldDB" id="A0AAJ0E5B5"/>
<dbReference type="Proteomes" id="UP001240678">
    <property type="component" value="Unassembled WGS sequence"/>
</dbReference>
<keyword evidence="2" id="KW-1185">Reference proteome</keyword>
<dbReference type="EMBL" id="MOOE01000003">
    <property type="protein sequence ID" value="KAK1534279.1"/>
    <property type="molecule type" value="Genomic_DNA"/>
</dbReference>
<proteinExistence type="predicted"/>
<dbReference type="RefSeq" id="XP_060317482.1">
    <property type="nucleotide sequence ID" value="XM_060451217.1"/>
</dbReference>
<dbReference type="GeneID" id="85334764"/>